<dbReference type="EMBL" id="PGVA01000004">
    <property type="protein sequence ID" value="PLR86026.1"/>
    <property type="molecule type" value="Genomic_DNA"/>
</dbReference>
<reference evidence="2 4" key="2">
    <citation type="submission" date="2017-12" db="EMBL/GenBank/DDBJ databases">
        <title>Comparative Functional Genomics of Dry Heat Resistant strains isolated from the Viking Spacecraft.</title>
        <authorList>
            <person name="Seuylemezian A."/>
            <person name="Cooper K."/>
            <person name="Vaishampayan P."/>
        </authorList>
    </citation>
    <scope>NUCLEOTIDE SEQUENCE [LARGE SCALE GENOMIC DNA]</scope>
    <source>
        <strain evidence="2 4">ATCC 29669</strain>
    </source>
</reference>
<accession>A0A2N5GRF4</accession>
<gene>
    <name evidence="1" type="ORF">CU635_03040</name>
    <name evidence="2" type="ORF">CVD25_04750</name>
</gene>
<proteinExistence type="predicted"/>
<sequence length="61" mass="7213">MQTHMELSDYHKWMCKQIKEKLAERAYSVGYTSNAIIDYGEREVITLALSEMLVRLDSREM</sequence>
<dbReference type="Proteomes" id="UP000235114">
    <property type="component" value="Unassembled WGS sequence"/>
</dbReference>
<evidence type="ECO:0000313" key="4">
    <source>
        <dbReference type="Proteomes" id="UP000235114"/>
    </source>
</evidence>
<keyword evidence="4" id="KW-1185">Reference proteome</keyword>
<protein>
    <submittedName>
        <fullName evidence="1">Uncharacterized protein</fullName>
    </submittedName>
</protein>
<dbReference type="OrthoDB" id="2913700at2"/>
<comment type="caution">
    <text evidence="1">The sequence shown here is derived from an EMBL/GenBank/DDBJ whole genome shotgun (WGS) entry which is preliminary data.</text>
</comment>
<dbReference type="EMBL" id="PGVD01000013">
    <property type="protein sequence ID" value="PLS00145.1"/>
    <property type="molecule type" value="Genomic_DNA"/>
</dbReference>
<evidence type="ECO:0000313" key="3">
    <source>
        <dbReference type="Proteomes" id="UP000234951"/>
    </source>
</evidence>
<dbReference type="AlphaFoldDB" id="A0A2N5GRF4"/>
<organism evidence="1 3">
    <name type="scientific">Bacillus canaveralius</name>
    <dbReference type="NCBI Taxonomy" id="1403243"/>
    <lineage>
        <taxon>Bacteria</taxon>
        <taxon>Bacillati</taxon>
        <taxon>Bacillota</taxon>
        <taxon>Bacilli</taxon>
        <taxon>Bacillales</taxon>
        <taxon>Bacillaceae</taxon>
        <taxon>Bacillus</taxon>
    </lineage>
</organism>
<name>A0A2N5GRF4_9BACI</name>
<dbReference type="Proteomes" id="UP000234951">
    <property type="component" value="Unassembled WGS sequence"/>
</dbReference>
<dbReference type="RefSeq" id="WP_101575690.1">
    <property type="nucleotide sequence ID" value="NZ_PGVA01000004.1"/>
</dbReference>
<evidence type="ECO:0000313" key="2">
    <source>
        <dbReference type="EMBL" id="PLS00145.1"/>
    </source>
</evidence>
<reference evidence="1 3" key="1">
    <citation type="submission" date="2017-11" db="EMBL/GenBank/DDBJ databases">
        <title>Comparitive Functional Genomics of Dry Heat Resistant strains isolated from the Viking Spacecraft.</title>
        <authorList>
            <person name="Seuylemezian A."/>
            <person name="Cooper K."/>
            <person name="Vaishampayan P."/>
        </authorList>
    </citation>
    <scope>NUCLEOTIDE SEQUENCE [LARGE SCALE GENOMIC DNA]</scope>
    <source>
        <strain evidence="1 3">M4.6</strain>
    </source>
</reference>
<evidence type="ECO:0000313" key="1">
    <source>
        <dbReference type="EMBL" id="PLR86026.1"/>
    </source>
</evidence>